<comment type="caution">
    <text evidence="2">Lacks conserved residue(s) required for the propagation of feature annotation.</text>
</comment>
<accession>A0A2H0BVU2</accession>
<feature type="domain" description="HIT" evidence="3">
    <location>
        <begin position="5"/>
        <end position="109"/>
    </location>
</feature>
<dbReference type="InterPro" id="IPR036265">
    <property type="entry name" value="HIT-like_sf"/>
</dbReference>
<evidence type="ECO:0000256" key="2">
    <source>
        <dbReference type="PROSITE-ProRule" id="PRU00464"/>
    </source>
</evidence>
<proteinExistence type="predicted"/>
<sequence>MEKSIFEKIADREIPGYIVWEDEEFMAFLDINPLARGHTLVIPKTNIGDYIFEIEKAQYLRLMTASRKVARLLKSKLECERVVMMIEGFEVPHVHIKLIPSQGIGTPSNKSLQLSEQELKAIQKQITSY</sequence>
<dbReference type="Pfam" id="PF01230">
    <property type="entry name" value="HIT"/>
    <property type="match status" value="1"/>
</dbReference>
<organism evidence="4 5">
    <name type="scientific">Candidatus Roizmanbacteria bacterium CG22_combo_CG10-13_8_21_14_all_38_20</name>
    <dbReference type="NCBI Taxonomy" id="1974862"/>
    <lineage>
        <taxon>Bacteria</taxon>
        <taxon>Candidatus Roizmaniibacteriota</taxon>
    </lineage>
</organism>
<evidence type="ECO:0000259" key="3">
    <source>
        <dbReference type="PROSITE" id="PS51084"/>
    </source>
</evidence>
<dbReference type="PANTHER" id="PTHR46648:SF1">
    <property type="entry name" value="ADENOSINE 5'-MONOPHOSPHORAMIDASE HNT1"/>
    <property type="match status" value="1"/>
</dbReference>
<dbReference type="SUPFAM" id="SSF54197">
    <property type="entry name" value="HIT-like"/>
    <property type="match status" value="1"/>
</dbReference>
<dbReference type="Gene3D" id="3.30.428.10">
    <property type="entry name" value="HIT-like"/>
    <property type="match status" value="1"/>
</dbReference>
<dbReference type="Proteomes" id="UP000231246">
    <property type="component" value="Unassembled WGS sequence"/>
</dbReference>
<dbReference type="PROSITE" id="PS51084">
    <property type="entry name" value="HIT_2"/>
    <property type="match status" value="1"/>
</dbReference>
<dbReference type="PRINTS" id="PR00332">
    <property type="entry name" value="HISTRIAD"/>
</dbReference>
<evidence type="ECO:0000256" key="1">
    <source>
        <dbReference type="PIRSR" id="PIRSR601310-1"/>
    </source>
</evidence>
<protein>
    <submittedName>
        <fullName evidence="4">HIT family protein</fullName>
    </submittedName>
</protein>
<evidence type="ECO:0000313" key="5">
    <source>
        <dbReference type="Proteomes" id="UP000231246"/>
    </source>
</evidence>
<dbReference type="EMBL" id="PCTA01000015">
    <property type="protein sequence ID" value="PIP61802.1"/>
    <property type="molecule type" value="Genomic_DNA"/>
</dbReference>
<dbReference type="InterPro" id="IPR011146">
    <property type="entry name" value="HIT-like"/>
</dbReference>
<dbReference type="AlphaFoldDB" id="A0A2H0BVU2"/>
<evidence type="ECO:0000313" key="4">
    <source>
        <dbReference type="EMBL" id="PIP61802.1"/>
    </source>
</evidence>
<comment type="caution">
    <text evidence="4">The sequence shown here is derived from an EMBL/GenBank/DDBJ whole genome shotgun (WGS) entry which is preliminary data.</text>
</comment>
<dbReference type="PANTHER" id="PTHR46648">
    <property type="entry name" value="HIT FAMILY PROTEIN 1"/>
    <property type="match status" value="1"/>
</dbReference>
<dbReference type="InterPro" id="IPR001310">
    <property type="entry name" value="Histidine_triad_HIT"/>
</dbReference>
<dbReference type="GO" id="GO:0003824">
    <property type="term" value="F:catalytic activity"/>
    <property type="evidence" value="ECO:0007669"/>
    <property type="project" value="InterPro"/>
</dbReference>
<gene>
    <name evidence="4" type="ORF">COW99_02135</name>
</gene>
<dbReference type="GO" id="GO:0009117">
    <property type="term" value="P:nucleotide metabolic process"/>
    <property type="evidence" value="ECO:0007669"/>
    <property type="project" value="TreeGrafter"/>
</dbReference>
<reference evidence="4 5" key="1">
    <citation type="submission" date="2017-09" db="EMBL/GenBank/DDBJ databases">
        <title>Depth-based differentiation of microbial function through sediment-hosted aquifers and enrichment of novel symbionts in the deep terrestrial subsurface.</title>
        <authorList>
            <person name="Probst A.J."/>
            <person name="Ladd B."/>
            <person name="Jarett J.K."/>
            <person name="Geller-Mcgrath D.E."/>
            <person name="Sieber C.M."/>
            <person name="Emerson J.B."/>
            <person name="Anantharaman K."/>
            <person name="Thomas B.C."/>
            <person name="Malmstrom R."/>
            <person name="Stieglmeier M."/>
            <person name="Klingl A."/>
            <person name="Woyke T."/>
            <person name="Ryan C.M."/>
            <person name="Banfield J.F."/>
        </authorList>
    </citation>
    <scope>NUCLEOTIDE SEQUENCE [LARGE SCALE GENOMIC DNA]</scope>
    <source>
        <strain evidence="4">CG22_combo_CG10-13_8_21_14_all_38_20</strain>
    </source>
</reference>
<feature type="active site" description="Tele-AMP-histidine intermediate" evidence="1">
    <location>
        <position position="95"/>
    </location>
</feature>
<name>A0A2H0BVU2_9BACT</name>